<dbReference type="PANTHER" id="PTHR44899">
    <property type="entry name" value="CAMK FAMILY PROTEIN KINASE"/>
    <property type="match status" value="1"/>
</dbReference>
<evidence type="ECO:0000256" key="1">
    <source>
        <dbReference type="ARBA" id="ARBA00012513"/>
    </source>
</evidence>
<evidence type="ECO:0000256" key="9">
    <source>
        <dbReference type="SAM" id="MobiDB-lite"/>
    </source>
</evidence>
<keyword evidence="5" id="KW-0418">Kinase</keyword>
<evidence type="ECO:0000256" key="6">
    <source>
        <dbReference type="ARBA" id="ARBA00022840"/>
    </source>
</evidence>
<comment type="catalytic activity">
    <reaction evidence="7">
        <text>L-threonyl-[protein] + ATP = O-phospho-L-threonyl-[protein] + ADP + H(+)</text>
        <dbReference type="Rhea" id="RHEA:46608"/>
        <dbReference type="Rhea" id="RHEA-COMP:11060"/>
        <dbReference type="Rhea" id="RHEA-COMP:11605"/>
        <dbReference type="ChEBI" id="CHEBI:15378"/>
        <dbReference type="ChEBI" id="CHEBI:30013"/>
        <dbReference type="ChEBI" id="CHEBI:30616"/>
        <dbReference type="ChEBI" id="CHEBI:61977"/>
        <dbReference type="ChEBI" id="CHEBI:456216"/>
        <dbReference type="EC" id="2.7.11.1"/>
    </reaction>
</comment>
<dbReference type="GO" id="GO:0004674">
    <property type="term" value="F:protein serine/threonine kinase activity"/>
    <property type="evidence" value="ECO:0007669"/>
    <property type="project" value="UniProtKB-KW"/>
</dbReference>
<comment type="caution">
    <text evidence="10">The sequence shown here is derived from an EMBL/GenBank/DDBJ whole genome shotgun (WGS) entry which is preliminary data.</text>
</comment>
<evidence type="ECO:0000256" key="7">
    <source>
        <dbReference type="ARBA" id="ARBA00047899"/>
    </source>
</evidence>
<evidence type="ECO:0000256" key="5">
    <source>
        <dbReference type="ARBA" id="ARBA00022777"/>
    </source>
</evidence>
<dbReference type="AlphaFoldDB" id="A0A643CJI6"/>
<organism evidence="10 11">
    <name type="scientific">Balaenoptera physalus</name>
    <name type="common">Fin whale</name>
    <name type="synonym">Balaena physalus</name>
    <dbReference type="NCBI Taxonomy" id="9770"/>
    <lineage>
        <taxon>Eukaryota</taxon>
        <taxon>Metazoa</taxon>
        <taxon>Chordata</taxon>
        <taxon>Craniata</taxon>
        <taxon>Vertebrata</taxon>
        <taxon>Euteleostomi</taxon>
        <taxon>Mammalia</taxon>
        <taxon>Eutheria</taxon>
        <taxon>Laurasiatheria</taxon>
        <taxon>Artiodactyla</taxon>
        <taxon>Whippomorpha</taxon>
        <taxon>Cetacea</taxon>
        <taxon>Mysticeti</taxon>
        <taxon>Balaenopteridae</taxon>
        <taxon>Balaenoptera</taxon>
    </lineage>
</organism>
<evidence type="ECO:0000313" key="11">
    <source>
        <dbReference type="Proteomes" id="UP000437017"/>
    </source>
</evidence>
<evidence type="ECO:0000256" key="2">
    <source>
        <dbReference type="ARBA" id="ARBA00022527"/>
    </source>
</evidence>
<evidence type="ECO:0000256" key="3">
    <source>
        <dbReference type="ARBA" id="ARBA00022679"/>
    </source>
</evidence>
<feature type="region of interest" description="Disordered" evidence="9">
    <location>
        <begin position="369"/>
        <end position="424"/>
    </location>
</feature>
<reference evidence="10 11" key="1">
    <citation type="journal article" date="2019" name="PLoS ONE">
        <title>Genomic analyses reveal an absence of contemporary introgressive admixture between fin whales and blue whales, despite known hybrids.</title>
        <authorList>
            <person name="Westbury M.V."/>
            <person name="Petersen B."/>
            <person name="Lorenzen E.D."/>
        </authorList>
    </citation>
    <scope>NUCLEOTIDE SEQUENCE [LARGE SCALE GENOMIC DNA]</scope>
    <source>
        <strain evidence="10">FinWhale-01</strain>
    </source>
</reference>
<feature type="compositionally biased region" description="Polar residues" evidence="9">
    <location>
        <begin position="35"/>
        <end position="59"/>
    </location>
</feature>
<dbReference type="GO" id="GO:0005524">
    <property type="term" value="F:ATP binding"/>
    <property type="evidence" value="ECO:0007669"/>
    <property type="project" value="UniProtKB-KW"/>
</dbReference>
<protein>
    <recommendedName>
        <fullName evidence="1">non-specific serine/threonine protein kinase</fullName>
        <ecNumber evidence="1">2.7.11.1</ecNumber>
    </recommendedName>
</protein>
<keyword evidence="11" id="KW-1185">Reference proteome</keyword>
<feature type="region of interest" description="Disordered" evidence="9">
    <location>
        <begin position="33"/>
        <end position="69"/>
    </location>
</feature>
<dbReference type="InterPro" id="IPR051131">
    <property type="entry name" value="NEK_Ser/Thr_kinase_NIMA"/>
</dbReference>
<dbReference type="EC" id="2.7.11.1" evidence="1"/>
<gene>
    <name evidence="10" type="ORF">E2I00_017144</name>
</gene>
<keyword evidence="4" id="KW-0547">Nucleotide-binding</keyword>
<evidence type="ECO:0000313" key="10">
    <source>
        <dbReference type="EMBL" id="KAB0407600.1"/>
    </source>
</evidence>
<dbReference type="EMBL" id="SGJD01000019">
    <property type="protein sequence ID" value="KAB0407600.1"/>
    <property type="molecule type" value="Genomic_DNA"/>
</dbReference>
<keyword evidence="6" id="KW-0067">ATP-binding</keyword>
<proteinExistence type="predicted"/>
<sequence length="565" mass="62684">MNFHLFVVSEISPQGEECKPLITGEEKIKCISPEMNPSATVDSSVETNSPNFSEPSPQTALKPEGNLDEPDDLEAEFLQEPSGADRDGGLPCPVLDMWVSEIKEAKEAEYVTSFLHFKTWLEDRITIQQNEVSEDGAPRSMDHLSEVHVEPGVDGSPHSEGDVGESVQPEPFFHKHLKAASQVQSVLCSLEESSPLRPHCGSPPRNKKQSSLLIGLSTGLFDANNPKARLTSPETDFCRCVCRSPVCPSRSDCGKGAGQRLSLLSWSCPMRFTFQAPLPCCAVSSRCAGLFLTLPLQMLRTCSLPDLSKLFRTLMDIPIVGDGRQDNLELDEMEDEHVKEGPSDSEDIAFEEADTDLQALQASMEQLLREQPGEDYSEEEGSGLRTSDAEQAATGTDAGDEDDSPSSGSALNEEWHSDNSDGEITSECEYDSVFNHLEELRLHLEQEIGFEKFFEVYEKIKAVHEDEDENIEVCSTVVQNLLGNEHQHLYSKILHLVMADGAYQEGTWRKPVKVSEVKGLTEWKRQREHLMETKLGISCVEFELSWLRLDGTPDPPTSPVPVSTR</sequence>
<dbReference type="PANTHER" id="PTHR44899:SF4">
    <property type="entry name" value="SERINE_THREONINE-PROTEIN KINASE NEK1"/>
    <property type="match status" value="1"/>
</dbReference>
<keyword evidence="3" id="KW-0808">Transferase</keyword>
<accession>A0A643CJI6</accession>
<dbReference type="OrthoDB" id="248923at2759"/>
<evidence type="ECO:0000256" key="8">
    <source>
        <dbReference type="ARBA" id="ARBA00048679"/>
    </source>
</evidence>
<evidence type="ECO:0000256" key="4">
    <source>
        <dbReference type="ARBA" id="ARBA00022741"/>
    </source>
</evidence>
<name>A0A643CJI6_BALPH</name>
<comment type="catalytic activity">
    <reaction evidence="8">
        <text>L-seryl-[protein] + ATP = O-phospho-L-seryl-[protein] + ADP + H(+)</text>
        <dbReference type="Rhea" id="RHEA:17989"/>
        <dbReference type="Rhea" id="RHEA-COMP:9863"/>
        <dbReference type="Rhea" id="RHEA-COMP:11604"/>
        <dbReference type="ChEBI" id="CHEBI:15378"/>
        <dbReference type="ChEBI" id="CHEBI:29999"/>
        <dbReference type="ChEBI" id="CHEBI:30616"/>
        <dbReference type="ChEBI" id="CHEBI:83421"/>
        <dbReference type="ChEBI" id="CHEBI:456216"/>
        <dbReference type="EC" id="2.7.11.1"/>
    </reaction>
</comment>
<dbReference type="Proteomes" id="UP000437017">
    <property type="component" value="Unassembled WGS sequence"/>
</dbReference>
<keyword evidence="2" id="KW-0723">Serine/threonine-protein kinase</keyword>